<gene>
    <name evidence="1" type="ORF">Tco_0922872</name>
</gene>
<sequence>MLYKSRQTTVSFPSRLDNHYYEEEEGNYGPKFTKAYGASHINDTIPRKEKDLGSFTLPCYINNVCFNNALVDLGASISVMPLLTYLNIGLGELAHTRLIVELADRTVKYPKGIAENVLVGIGKFTFPLDFIILDMPKDIKVPLILGRLFLSISRAKINVYKRKITLRVGKERIVFSSVKPASSLIKRVYMLSLRERMELDLEARLMGETLVLNRSLNPFLEDYIELNDLNEPFELRRNQRNDLMPTIEEGEVIEEFRTRDDELDTEIDDYPSYCDSDKKIHIDCGHNLKFSCMIGFEFIHVNFFPLLYVNVMSKKFHNSIIKNKMVYKEDNVVGALMNVPIFVRTFSVVTDFAVLEDTDAYRDKVIGDVIVGEPFLREDGIKTNGLRG</sequence>
<keyword evidence="1" id="KW-0695">RNA-directed DNA polymerase</keyword>
<comment type="caution">
    <text evidence="1">The sequence shown here is derived from an EMBL/GenBank/DDBJ whole genome shotgun (WGS) entry which is preliminary data.</text>
</comment>
<reference evidence="1" key="1">
    <citation type="journal article" date="2022" name="Int. J. Mol. Sci.">
        <title>Draft Genome of Tanacetum Coccineum: Genomic Comparison of Closely Related Tanacetum-Family Plants.</title>
        <authorList>
            <person name="Yamashiro T."/>
            <person name="Shiraishi A."/>
            <person name="Nakayama K."/>
            <person name="Satake H."/>
        </authorList>
    </citation>
    <scope>NUCLEOTIDE SEQUENCE</scope>
</reference>
<dbReference type="GO" id="GO:0003964">
    <property type="term" value="F:RNA-directed DNA polymerase activity"/>
    <property type="evidence" value="ECO:0007669"/>
    <property type="project" value="UniProtKB-KW"/>
</dbReference>
<keyword evidence="2" id="KW-1185">Reference proteome</keyword>
<dbReference type="Pfam" id="PF08284">
    <property type="entry name" value="RVP_2"/>
    <property type="match status" value="1"/>
</dbReference>
<keyword evidence="1" id="KW-0808">Transferase</keyword>
<dbReference type="InterPro" id="IPR021109">
    <property type="entry name" value="Peptidase_aspartic_dom_sf"/>
</dbReference>
<organism evidence="1 2">
    <name type="scientific">Tanacetum coccineum</name>
    <dbReference type="NCBI Taxonomy" id="301880"/>
    <lineage>
        <taxon>Eukaryota</taxon>
        <taxon>Viridiplantae</taxon>
        <taxon>Streptophyta</taxon>
        <taxon>Embryophyta</taxon>
        <taxon>Tracheophyta</taxon>
        <taxon>Spermatophyta</taxon>
        <taxon>Magnoliopsida</taxon>
        <taxon>eudicotyledons</taxon>
        <taxon>Gunneridae</taxon>
        <taxon>Pentapetalae</taxon>
        <taxon>asterids</taxon>
        <taxon>campanulids</taxon>
        <taxon>Asterales</taxon>
        <taxon>Asteraceae</taxon>
        <taxon>Asteroideae</taxon>
        <taxon>Anthemideae</taxon>
        <taxon>Anthemidinae</taxon>
        <taxon>Tanacetum</taxon>
    </lineage>
</organism>
<evidence type="ECO:0000313" key="2">
    <source>
        <dbReference type="Proteomes" id="UP001151760"/>
    </source>
</evidence>
<protein>
    <submittedName>
        <fullName evidence="1">Reverse transcriptase domain-containing protein</fullName>
    </submittedName>
</protein>
<dbReference type="Gene3D" id="2.40.70.10">
    <property type="entry name" value="Acid Proteases"/>
    <property type="match status" value="1"/>
</dbReference>
<reference evidence="1" key="2">
    <citation type="submission" date="2022-01" db="EMBL/GenBank/DDBJ databases">
        <authorList>
            <person name="Yamashiro T."/>
            <person name="Shiraishi A."/>
            <person name="Satake H."/>
            <person name="Nakayama K."/>
        </authorList>
    </citation>
    <scope>NUCLEOTIDE SEQUENCE</scope>
</reference>
<dbReference type="EMBL" id="BQNB010014794">
    <property type="protein sequence ID" value="GJT32453.1"/>
    <property type="molecule type" value="Genomic_DNA"/>
</dbReference>
<dbReference type="Proteomes" id="UP001151760">
    <property type="component" value="Unassembled WGS sequence"/>
</dbReference>
<evidence type="ECO:0000313" key="1">
    <source>
        <dbReference type="EMBL" id="GJT32453.1"/>
    </source>
</evidence>
<proteinExistence type="predicted"/>
<keyword evidence="1" id="KW-0548">Nucleotidyltransferase</keyword>
<name>A0ABQ5D0D7_9ASTR</name>
<dbReference type="PANTHER" id="PTHR33067:SF9">
    <property type="entry name" value="RNA-DIRECTED DNA POLYMERASE"/>
    <property type="match status" value="1"/>
</dbReference>
<dbReference type="CDD" id="cd00303">
    <property type="entry name" value="retropepsin_like"/>
    <property type="match status" value="1"/>
</dbReference>
<accession>A0ABQ5D0D7</accession>
<dbReference type="PANTHER" id="PTHR33067">
    <property type="entry name" value="RNA-DIRECTED DNA POLYMERASE-RELATED"/>
    <property type="match status" value="1"/>
</dbReference>